<dbReference type="Pfam" id="PF20648">
    <property type="entry name" value="DUF6809"/>
    <property type="match status" value="1"/>
</dbReference>
<name>A0ABQ4MUY2_9BACL</name>
<sequence length="97" mass="11057">MRGILEALYRGDIRPEETIVPTNPEYRALNRRISEAIKTWEKKLSATEFSELEELLDLRSKSGSMYAEASFIHGFQLGALMMVEVYTTRNELVGSSI</sequence>
<dbReference type="EMBL" id="BOSM01000006">
    <property type="protein sequence ID" value="GIP59731.1"/>
    <property type="molecule type" value="Genomic_DNA"/>
</dbReference>
<dbReference type="RefSeq" id="WP_213592786.1">
    <property type="nucleotide sequence ID" value="NZ_BOSM01000006.1"/>
</dbReference>
<keyword evidence="2" id="KW-1185">Reference proteome</keyword>
<accession>A0ABQ4MUY2</accession>
<protein>
    <submittedName>
        <fullName evidence="1">Uncharacterized protein</fullName>
    </submittedName>
</protein>
<comment type="caution">
    <text evidence="1">The sequence shown here is derived from an EMBL/GenBank/DDBJ whole genome shotgun (WGS) entry which is preliminary data.</text>
</comment>
<evidence type="ECO:0000313" key="1">
    <source>
        <dbReference type="EMBL" id="GIP59731.1"/>
    </source>
</evidence>
<proteinExistence type="predicted"/>
<organism evidence="1 2">
    <name type="scientific">Paenibacillus woosongensis</name>
    <dbReference type="NCBI Taxonomy" id="307580"/>
    <lineage>
        <taxon>Bacteria</taxon>
        <taxon>Bacillati</taxon>
        <taxon>Bacillota</taxon>
        <taxon>Bacilli</taxon>
        <taxon>Bacillales</taxon>
        <taxon>Paenibacillaceae</taxon>
        <taxon>Paenibacillus</taxon>
    </lineage>
</organism>
<reference evidence="1 2" key="1">
    <citation type="submission" date="2021-03" db="EMBL/GenBank/DDBJ databases">
        <title>Antimicrobial resistance genes in bacteria isolated from Japanese honey, and their potential for conferring macrolide and lincosamide resistance in the American foulbrood pathogen Paenibacillus larvae.</title>
        <authorList>
            <person name="Okamoto M."/>
            <person name="Kumagai M."/>
            <person name="Kanamori H."/>
            <person name="Takamatsu D."/>
        </authorList>
    </citation>
    <scope>NUCLEOTIDE SEQUENCE [LARGE SCALE GENOMIC DNA]</scope>
    <source>
        <strain evidence="1 2">J15TS10</strain>
    </source>
</reference>
<evidence type="ECO:0000313" key="2">
    <source>
        <dbReference type="Proteomes" id="UP000681290"/>
    </source>
</evidence>
<dbReference type="InterPro" id="IPR049215">
    <property type="entry name" value="DUF6809"/>
</dbReference>
<gene>
    <name evidence="1" type="ORF">J15TS10_35450</name>
</gene>
<dbReference type="Proteomes" id="UP000681290">
    <property type="component" value="Unassembled WGS sequence"/>
</dbReference>